<feature type="signal peptide" evidence="1">
    <location>
        <begin position="1"/>
        <end position="26"/>
    </location>
</feature>
<reference evidence="2 3" key="2">
    <citation type="submission" date="2018-11" db="EMBL/GenBank/DDBJ databases">
        <authorList>
            <consortium name="Pathogen Informatics"/>
        </authorList>
    </citation>
    <scope>NUCLEOTIDE SEQUENCE [LARGE SCALE GENOMIC DNA]</scope>
    <source>
        <strain evidence="2 3">Egypt</strain>
    </source>
</reference>
<feature type="chain" id="PRO_5043137848" evidence="1">
    <location>
        <begin position="27"/>
        <end position="163"/>
    </location>
</feature>
<protein>
    <submittedName>
        <fullName evidence="4">Ig-like domain-containing protein</fullName>
    </submittedName>
</protein>
<accession>A0A183A621</accession>
<dbReference type="AlphaFoldDB" id="A0A183A621"/>
<name>A0A183A621_9TREM</name>
<dbReference type="OrthoDB" id="10028801at2759"/>
<evidence type="ECO:0000313" key="3">
    <source>
        <dbReference type="Proteomes" id="UP000272942"/>
    </source>
</evidence>
<evidence type="ECO:0000313" key="2">
    <source>
        <dbReference type="EMBL" id="VDP66379.1"/>
    </source>
</evidence>
<evidence type="ECO:0000313" key="4">
    <source>
        <dbReference type="WBParaSite" id="ECPE_0000240601-mRNA-1"/>
    </source>
</evidence>
<reference evidence="4" key="1">
    <citation type="submission" date="2016-06" db="UniProtKB">
        <authorList>
            <consortium name="WormBaseParasite"/>
        </authorList>
    </citation>
    <scope>IDENTIFICATION</scope>
</reference>
<dbReference type="Proteomes" id="UP000272942">
    <property type="component" value="Unassembled WGS sequence"/>
</dbReference>
<dbReference type="WBParaSite" id="ECPE_0000240601-mRNA-1">
    <property type="protein sequence ID" value="ECPE_0000240601-mRNA-1"/>
    <property type="gene ID" value="ECPE_0000240601"/>
</dbReference>
<sequence length="163" mass="17931">MDEPMWVTSFYLSIIVLTSCVRFGRPADIDMASVTHSARRSGILLNLSPNQRGRLGSNPAVVVAVPVQSDQSALPELPHPLLSDPLFDSSILTDDAGRVIQSSECTPQERQNRIQCFDKLPDEKYAVSLGNTVNMQCVVLNQHGKVQWRAKKILLGEFIVGGN</sequence>
<gene>
    <name evidence="2" type="ORF">ECPE_LOCUS2406</name>
</gene>
<proteinExistence type="predicted"/>
<keyword evidence="1" id="KW-0732">Signal</keyword>
<keyword evidence="3" id="KW-1185">Reference proteome</keyword>
<evidence type="ECO:0000256" key="1">
    <source>
        <dbReference type="SAM" id="SignalP"/>
    </source>
</evidence>
<dbReference type="EMBL" id="UZAN01039592">
    <property type="protein sequence ID" value="VDP66379.1"/>
    <property type="molecule type" value="Genomic_DNA"/>
</dbReference>
<organism evidence="4">
    <name type="scientific">Echinostoma caproni</name>
    <dbReference type="NCBI Taxonomy" id="27848"/>
    <lineage>
        <taxon>Eukaryota</taxon>
        <taxon>Metazoa</taxon>
        <taxon>Spiralia</taxon>
        <taxon>Lophotrochozoa</taxon>
        <taxon>Platyhelminthes</taxon>
        <taxon>Trematoda</taxon>
        <taxon>Digenea</taxon>
        <taxon>Plagiorchiida</taxon>
        <taxon>Echinostomata</taxon>
        <taxon>Echinostomatoidea</taxon>
        <taxon>Echinostomatidae</taxon>
        <taxon>Echinostoma</taxon>
    </lineage>
</organism>